<keyword evidence="1 4" id="KW-0808">Transferase</keyword>
<dbReference type="PANTHER" id="PTHR43626">
    <property type="entry name" value="ACYL-COA N-ACYLTRANSFERASE"/>
    <property type="match status" value="1"/>
</dbReference>
<protein>
    <submittedName>
        <fullName evidence="4">GCN5-related N-acetyltransferase</fullName>
    </submittedName>
</protein>
<dbReference type="PROSITE" id="PS51186">
    <property type="entry name" value="GNAT"/>
    <property type="match status" value="1"/>
</dbReference>
<dbReference type="RefSeq" id="WP_159249917.1">
    <property type="nucleotide sequence ID" value="NZ_BJCH01000031.1"/>
</dbReference>
<evidence type="ECO:0000256" key="1">
    <source>
        <dbReference type="ARBA" id="ARBA00022679"/>
    </source>
</evidence>
<dbReference type="SUPFAM" id="SSF55729">
    <property type="entry name" value="Acyl-CoA N-acyltransferases (Nat)"/>
    <property type="match status" value="1"/>
</dbReference>
<dbReference type="AlphaFoldDB" id="A0A6H9GAL7"/>
<dbReference type="Proteomes" id="UP000438874">
    <property type="component" value="Unassembled WGS sequence"/>
</dbReference>
<dbReference type="InterPro" id="IPR000182">
    <property type="entry name" value="GNAT_dom"/>
</dbReference>
<dbReference type="Gene3D" id="3.40.630.30">
    <property type="match status" value="1"/>
</dbReference>
<accession>A0A6H9GAL7</accession>
<keyword evidence="2" id="KW-0012">Acyltransferase</keyword>
<dbReference type="GO" id="GO:0005737">
    <property type="term" value="C:cytoplasm"/>
    <property type="evidence" value="ECO:0007669"/>
    <property type="project" value="TreeGrafter"/>
</dbReference>
<gene>
    <name evidence="4" type="ORF">NIES3787_27390</name>
</gene>
<evidence type="ECO:0000313" key="5">
    <source>
        <dbReference type="Proteomes" id="UP000438874"/>
    </source>
</evidence>
<dbReference type="InterPro" id="IPR016181">
    <property type="entry name" value="Acyl_CoA_acyltransferase"/>
</dbReference>
<dbReference type="InterPro" id="IPR045039">
    <property type="entry name" value="NSI-like"/>
</dbReference>
<dbReference type="EMBL" id="BJCH01000031">
    <property type="protein sequence ID" value="GCL47039.1"/>
    <property type="molecule type" value="Genomic_DNA"/>
</dbReference>
<sequence>MNAREVIIRSLENQIEREQMFSLRWLVLRKPLGKDKGTEQDEYEDESFHLIAIYNNILIGCARLRMISAKIGSINYVAVLPEFQNQGIGSKIVIKLIGQAKNENLEELKLKSRFYCVDFYKKLGFKESGEPFDFLGICHIPMILKL</sequence>
<name>A0A6H9GAL7_MICAE</name>
<evidence type="ECO:0000259" key="3">
    <source>
        <dbReference type="PROSITE" id="PS51186"/>
    </source>
</evidence>
<dbReference type="CDD" id="cd04301">
    <property type="entry name" value="NAT_SF"/>
    <property type="match status" value="1"/>
</dbReference>
<dbReference type="Pfam" id="PF13673">
    <property type="entry name" value="Acetyltransf_10"/>
    <property type="match status" value="1"/>
</dbReference>
<feature type="domain" description="N-acetyltransferase" evidence="3">
    <location>
        <begin position="6"/>
        <end position="146"/>
    </location>
</feature>
<dbReference type="PANTHER" id="PTHR43626:SF4">
    <property type="entry name" value="GCN5-RELATED N-ACETYLTRANSFERASE 2, CHLOROPLASTIC"/>
    <property type="match status" value="1"/>
</dbReference>
<proteinExistence type="predicted"/>
<dbReference type="GO" id="GO:0008080">
    <property type="term" value="F:N-acetyltransferase activity"/>
    <property type="evidence" value="ECO:0007669"/>
    <property type="project" value="InterPro"/>
</dbReference>
<comment type="caution">
    <text evidence="4">The sequence shown here is derived from an EMBL/GenBank/DDBJ whole genome shotgun (WGS) entry which is preliminary data.</text>
</comment>
<evidence type="ECO:0000313" key="4">
    <source>
        <dbReference type="EMBL" id="GCL47039.1"/>
    </source>
</evidence>
<evidence type="ECO:0000256" key="2">
    <source>
        <dbReference type="ARBA" id="ARBA00023315"/>
    </source>
</evidence>
<organism evidence="4 5">
    <name type="scientific">Microcystis aeruginosa NIES-3787</name>
    <dbReference type="NCBI Taxonomy" id="2517782"/>
    <lineage>
        <taxon>Bacteria</taxon>
        <taxon>Bacillati</taxon>
        <taxon>Cyanobacteriota</taxon>
        <taxon>Cyanophyceae</taxon>
        <taxon>Oscillatoriophycideae</taxon>
        <taxon>Chroococcales</taxon>
        <taxon>Microcystaceae</taxon>
        <taxon>Microcystis</taxon>
    </lineage>
</organism>
<reference evidence="4 5" key="1">
    <citation type="submission" date="2019-02" db="EMBL/GenBank/DDBJ databases">
        <title>Draft genome sequence of Arthrospira platensis NIES-3787.</title>
        <authorList>
            <person name="Yamaguchi H."/>
            <person name="Suzuki S."/>
            <person name="Kawachi M."/>
        </authorList>
    </citation>
    <scope>NUCLEOTIDE SEQUENCE [LARGE SCALE GENOMIC DNA]</scope>
    <source>
        <strain evidence="4 5">NIES-3787</strain>
    </source>
</reference>